<dbReference type="InterPro" id="IPR010187">
    <property type="entry name" value="Various_sel_PB"/>
</dbReference>
<name>W4LUX5_ENTF1</name>
<comment type="caution">
    <text evidence="2">The sequence shown here is derived from an EMBL/GenBank/DDBJ whole genome shotgun (WGS) entry which is preliminary data.</text>
</comment>
<keyword evidence="1" id="KW-0560">Oxidoreductase</keyword>
<dbReference type="PATRIC" id="fig|1429438.4.peg.1322"/>
<evidence type="ECO:0000256" key="1">
    <source>
        <dbReference type="ARBA" id="ARBA00023002"/>
    </source>
</evidence>
<dbReference type="EMBL" id="AZHW01000197">
    <property type="protein sequence ID" value="ETX01819.1"/>
    <property type="molecule type" value="Genomic_DNA"/>
</dbReference>
<evidence type="ECO:0000313" key="2">
    <source>
        <dbReference type="EMBL" id="ETX01819.1"/>
    </source>
</evidence>
<dbReference type="GO" id="GO:0050485">
    <property type="term" value="F:oxidoreductase activity, acting on X-H and Y-H to form an X-Y bond, with a disulfide as acceptor"/>
    <property type="evidence" value="ECO:0007669"/>
    <property type="project" value="InterPro"/>
</dbReference>
<dbReference type="Proteomes" id="UP000019141">
    <property type="component" value="Unassembled WGS sequence"/>
</dbReference>
<gene>
    <name evidence="2" type="ORF">ETSY1_05925</name>
</gene>
<dbReference type="Pfam" id="PF07355">
    <property type="entry name" value="GRDB"/>
    <property type="match status" value="1"/>
</dbReference>
<keyword evidence="3" id="KW-1185">Reference proteome</keyword>
<sequence>MSVETPTTVFTMATDEDVPIPYMQRTRDYYLALGYDNPYRWAHFVDTPFTPLPKALAQLRLGLVTTAAPFQPGIGDQGPGAEYNAAAKFYHVYAAPTETVPDLRISHLGYDRMHTTAGDINTYFPLERLREAAASGRIGSVSPRFYGAPTNRSHRVTIETDCAELLRYCREDAVDAVVLVAN</sequence>
<protein>
    <recommendedName>
        <fullName evidence="4">Glycine reductase</fullName>
    </recommendedName>
</protein>
<evidence type="ECO:0000313" key="3">
    <source>
        <dbReference type="Proteomes" id="UP000019141"/>
    </source>
</evidence>
<accession>W4LUX5</accession>
<dbReference type="AlphaFoldDB" id="W4LUX5"/>
<proteinExistence type="predicted"/>
<reference evidence="2 3" key="1">
    <citation type="journal article" date="2014" name="Nature">
        <title>An environmental bacterial taxon with a large and distinct metabolic repertoire.</title>
        <authorList>
            <person name="Wilson M.C."/>
            <person name="Mori T."/>
            <person name="Ruckert C."/>
            <person name="Uria A.R."/>
            <person name="Helf M.J."/>
            <person name="Takada K."/>
            <person name="Gernert C."/>
            <person name="Steffens U.A."/>
            <person name="Heycke N."/>
            <person name="Schmitt S."/>
            <person name="Rinke C."/>
            <person name="Helfrich E.J."/>
            <person name="Brachmann A.O."/>
            <person name="Gurgui C."/>
            <person name="Wakimoto T."/>
            <person name="Kracht M."/>
            <person name="Crusemann M."/>
            <person name="Hentschel U."/>
            <person name="Abe I."/>
            <person name="Matsunaga S."/>
            <person name="Kalinowski J."/>
            <person name="Takeyama H."/>
            <person name="Piel J."/>
        </authorList>
    </citation>
    <scope>NUCLEOTIDE SEQUENCE [LARGE SCALE GENOMIC DNA]</scope>
    <source>
        <strain evidence="3">TSY1</strain>
    </source>
</reference>
<dbReference type="HOGENOM" id="CLU_1479479_0_0_7"/>
<evidence type="ECO:0008006" key="4">
    <source>
        <dbReference type="Google" id="ProtNLM"/>
    </source>
</evidence>
<organism evidence="2 3">
    <name type="scientific">Entotheonella factor</name>
    <dbReference type="NCBI Taxonomy" id="1429438"/>
    <lineage>
        <taxon>Bacteria</taxon>
        <taxon>Pseudomonadati</taxon>
        <taxon>Nitrospinota/Tectimicrobiota group</taxon>
        <taxon>Candidatus Tectimicrobiota</taxon>
        <taxon>Candidatus Entotheonellia</taxon>
        <taxon>Candidatus Entotheonellales</taxon>
        <taxon>Candidatus Entotheonellaceae</taxon>
        <taxon>Candidatus Entotheonella</taxon>
    </lineage>
</organism>